<proteinExistence type="predicted"/>
<evidence type="ECO:0000256" key="1">
    <source>
        <dbReference type="SAM" id="MobiDB-lite"/>
    </source>
</evidence>
<evidence type="ECO:0000313" key="3">
    <source>
        <dbReference type="Proteomes" id="UP000001497"/>
    </source>
</evidence>
<feature type="region of interest" description="Disordered" evidence="1">
    <location>
        <begin position="1"/>
        <end position="20"/>
    </location>
</feature>
<evidence type="ECO:0008006" key="4">
    <source>
        <dbReference type="Google" id="ProtNLM"/>
    </source>
</evidence>
<keyword evidence="3" id="KW-1185">Reference proteome</keyword>
<sequence>MGGYGGQSGRTKGKGFLNTAGTPVKDKNAIEVAEYYLDKGKYVAFLKETPNDHKRADLMVEGAPVEVKGVEGDNANTICNSSLAKAAKQMKATIAESKFYEHKENSKIILLSKHKSIAEGKKAVESVIEGYKEALRKGILKPSDKVEYWYKNGNRRRILELHTYA</sequence>
<dbReference type="RefSeq" id="WP_015732306.1">
    <property type="nucleotide sequence ID" value="NC_013410.1"/>
</dbReference>
<evidence type="ECO:0000313" key="2">
    <source>
        <dbReference type="EMBL" id="ACX76030.1"/>
    </source>
</evidence>
<accession>A0ABN3YYB0</accession>
<protein>
    <recommendedName>
        <fullName evidence="4">tRNA nuclease CdiA C-terminal domain-containing protein</fullName>
    </recommendedName>
</protein>
<gene>
    <name evidence="2" type="ordered locus">Fisuc_2444</name>
</gene>
<organism evidence="2 3">
    <name type="scientific">Fibrobacter succinogenes (strain ATCC 19169 / S85)</name>
    <dbReference type="NCBI Taxonomy" id="59374"/>
    <lineage>
        <taxon>Bacteria</taxon>
        <taxon>Pseudomonadati</taxon>
        <taxon>Fibrobacterota</taxon>
        <taxon>Fibrobacteria</taxon>
        <taxon>Fibrobacterales</taxon>
        <taxon>Fibrobacteraceae</taxon>
        <taxon>Fibrobacter</taxon>
    </lineage>
</organism>
<name>A0ABN3YYB0_FIBSS</name>
<dbReference type="Proteomes" id="UP000001497">
    <property type="component" value="Chromosome"/>
</dbReference>
<dbReference type="EMBL" id="CP001792">
    <property type="protein sequence ID" value="ACX76030.1"/>
    <property type="molecule type" value="Genomic_DNA"/>
</dbReference>
<dbReference type="Gene3D" id="3.40.1350.120">
    <property type="match status" value="1"/>
</dbReference>
<reference evidence="2" key="1">
    <citation type="submission" date="2009-10" db="EMBL/GenBank/DDBJ databases">
        <title>Complete sequence of Fibrobacter succinogenes subsp. succinogenes S85.</title>
        <authorList>
            <consortium name="US DOE Joint Genome Institute"/>
            <person name="Lucas S."/>
            <person name="Copeland A."/>
            <person name="Lapidus A."/>
            <person name="Glavina del Rio T."/>
            <person name="Tice H."/>
            <person name="Bruce D."/>
            <person name="Goodwin L."/>
            <person name="Pitluck S."/>
            <person name="Chertkov O."/>
            <person name="Detter J.C."/>
            <person name="Han C."/>
            <person name="Tapia R."/>
            <person name="Larimer F."/>
            <person name="Land M."/>
            <person name="Hauser L."/>
            <person name="Kyrpides N."/>
            <person name="Mikhailova N."/>
            <person name="Weimer P.J."/>
            <person name="Stevenson D.M."/>
            <person name="Boyum J."/>
            <person name="Brumm P.I."/>
            <person name="Mead D."/>
        </authorList>
    </citation>
    <scope>NUCLEOTIDE SEQUENCE [LARGE SCALE GENOMIC DNA]</scope>
    <source>
        <strain evidence="2">S85</strain>
    </source>
</reference>